<keyword evidence="3" id="KW-1185">Reference proteome</keyword>
<evidence type="ECO:0000259" key="1">
    <source>
        <dbReference type="PROSITE" id="PS50042"/>
    </source>
</evidence>
<dbReference type="PROSITE" id="PS50042">
    <property type="entry name" value="CNMP_BINDING_3"/>
    <property type="match status" value="2"/>
</dbReference>
<dbReference type="SUPFAM" id="SSF51206">
    <property type="entry name" value="cAMP-binding domain-like"/>
    <property type="match status" value="2"/>
</dbReference>
<dbReference type="EnsemblMetazoa" id="XM_003388371.3">
    <property type="protein sequence ID" value="XP_003388419.1"/>
    <property type="gene ID" value="LOC100635909"/>
</dbReference>
<evidence type="ECO:0000313" key="3">
    <source>
        <dbReference type="Proteomes" id="UP000007879"/>
    </source>
</evidence>
<dbReference type="Gene3D" id="2.60.120.10">
    <property type="entry name" value="Jelly Rolls"/>
    <property type="match status" value="2"/>
</dbReference>
<reference evidence="3" key="1">
    <citation type="journal article" date="2010" name="Nature">
        <title>The Amphimedon queenslandica genome and the evolution of animal complexity.</title>
        <authorList>
            <person name="Srivastava M."/>
            <person name="Simakov O."/>
            <person name="Chapman J."/>
            <person name="Fahey B."/>
            <person name="Gauthier M.E."/>
            <person name="Mitros T."/>
            <person name="Richards G.S."/>
            <person name="Conaco C."/>
            <person name="Dacre M."/>
            <person name="Hellsten U."/>
            <person name="Larroux C."/>
            <person name="Putnam N.H."/>
            <person name="Stanke M."/>
            <person name="Adamska M."/>
            <person name="Darling A."/>
            <person name="Degnan S.M."/>
            <person name="Oakley T.H."/>
            <person name="Plachetzki D.C."/>
            <person name="Zhai Y."/>
            <person name="Adamski M."/>
            <person name="Calcino A."/>
            <person name="Cummins S.F."/>
            <person name="Goodstein D.M."/>
            <person name="Harris C."/>
            <person name="Jackson D.J."/>
            <person name="Leys S.P."/>
            <person name="Shu S."/>
            <person name="Woodcroft B.J."/>
            <person name="Vervoort M."/>
            <person name="Kosik K.S."/>
            <person name="Manning G."/>
            <person name="Degnan B.M."/>
            <person name="Rokhsar D.S."/>
        </authorList>
    </citation>
    <scope>NUCLEOTIDE SEQUENCE [LARGE SCALE GENOMIC DNA]</scope>
</reference>
<name>A0A1X7UBN8_AMPQE</name>
<dbReference type="InterPro" id="IPR000595">
    <property type="entry name" value="cNMP-bd_dom"/>
</dbReference>
<proteinExistence type="predicted"/>
<gene>
    <name evidence="2" type="primary">100635909</name>
</gene>
<evidence type="ECO:0000313" key="2">
    <source>
        <dbReference type="EnsemblMetazoa" id="Aqu2.1.25186_001"/>
    </source>
</evidence>
<reference evidence="2" key="2">
    <citation type="submission" date="2017-05" db="UniProtKB">
        <authorList>
            <consortium name="EnsemblMetazoa"/>
        </authorList>
    </citation>
    <scope>IDENTIFICATION</scope>
</reference>
<dbReference type="EnsemblMetazoa" id="Aqu2.1.25186_001">
    <property type="protein sequence ID" value="Aqu2.1.25186_001"/>
    <property type="gene ID" value="Aqu2.1.25186"/>
</dbReference>
<dbReference type="AlphaFoldDB" id="A0A1X7UBN8"/>
<dbReference type="Proteomes" id="UP000007879">
    <property type="component" value="Unassembled WGS sequence"/>
</dbReference>
<dbReference type="CDD" id="cd00038">
    <property type="entry name" value="CAP_ED"/>
    <property type="match status" value="1"/>
</dbReference>
<accession>A0A1X7UBN8</accession>
<dbReference type="KEGG" id="aqu:100635909"/>
<dbReference type="InterPro" id="IPR014710">
    <property type="entry name" value="RmlC-like_jellyroll"/>
</dbReference>
<dbReference type="PANTHER" id="PTHR23011:SF28">
    <property type="entry name" value="CYCLIC NUCLEOTIDE-BINDING DOMAIN CONTAINING PROTEIN"/>
    <property type="match status" value="1"/>
</dbReference>
<feature type="domain" description="Cyclic nucleotide-binding" evidence="1">
    <location>
        <begin position="209"/>
        <end position="256"/>
    </location>
</feature>
<dbReference type="STRING" id="400682.A0A1X7UBN8"/>
<dbReference type="InParanoid" id="A0A1X7UBN8"/>
<dbReference type="OrthoDB" id="2021138at2759"/>
<protein>
    <recommendedName>
        <fullName evidence="1">Cyclic nucleotide-binding domain-containing protein</fullName>
    </recommendedName>
</protein>
<dbReference type="PANTHER" id="PTHR23011">
    <property type="entry name" value="CYCLIC NUCLEOTIDE-BINDING DOMAIN CONTAINING PROTEIN"/>
    <property type="match status" value="1"/>
</dbReference>
<dbReference type="InterPro" id="IPR018490">
    <property type="entry name" value="cNMP-bd_dom_sf"/>
</dbReference>
<feature type="domain" description="Cyclic nucleotide-binding" evidence="1">
    <location>
        <begin position="50"/>
        <end position="188"/>
    </location>
</feature>
<sequence>MAALKPIIKKVQIHLQLGGSLNNGPAKAKELYDELTKLKPFLFHSNISTDALQSLSWDGVREAHEPKTVLWLQDECIDKFYILLRGSISVYLDPESDLSLSDTSAAASLAVAAATSGGSSSAKPLKTAASKKRLRGYGTEIDVIKPGQCFGELCCLSPSDLNKSPFTFVTNQYTEVLLVHKITFQQLLQDYFISSLIEKASFLISRYPMIHSWEIQYLSCLCSVIREKKYSLGEVVATQGSPVSCIYLVKEGLLKLSLNTDRVNLSEITSKIHPPMGLVAQILKLETKPNHSKKPKVVPRKRKEKRDYQGEKEAVLRRYRIKQPNLLRETPICVLTNGGIVNGIESMCDLKYQLFTLHAESSNLVLYCINIAHFNMLFRSLCSEELIAHLLQHVRHWSERFQDLQLFEYLQLLFEQQLSELERERLMRDDERDATQHSHRQPSHNPEALPRLIKDFICR</sequence>
<organism evidence="2">
    <name type="scientific">Amphimedon queenslandica</name>
    <name type="common">Sponge</name>
    <dbReference type="NCBI Taxonomy" id="400682"/>
    <lineage>
        <taxon>Eukaryota</taxon>
        <taxon>Metazoa</taxon>
        <taxon>Porifera</taxon>
        <taxon>Demospongiae</taxon>
        <taxon>Heteroscleromorpha</taxon>
        <taxon>Haplosclerida</taxon>
        <taxon>Niphatidae</taxon>
        <taxon>Amphimedon</taxon>
    </lineage>
</organism>